<keyword evidence="1" id="KW-0472">Membrane</keyword>
<keyword evidence="1" id="KW-0812">Transmembrane</keyword>
<name>A0AAW1HY40_SAPOF</name>
<reference evidence="2" key="1">
    <citation type="submission" date="2024-03" db="EMBL/GenBank/DDBJ databases">
        <title>WGS assembly of Saponaria officinalis var. Norfolk2.</title>
        <authorList>
            <person name="Jenkins J."/>
            <person name="Shu S."/>
            <person name="Grimwood J."/>
            <person name="Barry K."/>
            <person name="Goodstein D."/>
            <person name="Schmutz J."/>
            <person name="Leebens-Mack J."/>
            <person name="Osbourn A."/>
        </authorList>
    </citation>
    <scope>NUCLEOTIDE SEQUENCE [LARGE SCALE GENOMIC DNA]</scope>
    <source>
        <strain evidence="2">JIC</strain>
    </source>
</reference>
<organism evidence="2 3">
    <name type="scientific">Saponaria officinalis</name>
    <name type="common">Common soapwort</name>
    <name type="synonym">Lychnis saponaria</name>
    <dbReference type="NCBI Taxonomy" id="3572"/>
    <lineage>
        <taxon>Eukaryota</taxon>
        <taxon>Viridiplantae</taxon>
        <taxon>Streptophyta</taxon>
        <taxon>Embryophyta</taxon>
        <taxon>Tracheophyta</taxon>
        <taxon>Spermatophyta</taxon>
        <taxon>Magnoliopsida</taxon>
        <taxon>eudicotyledons</taxon>
        <taxon>Gunneridae</taxon>
        <taxon>Pentapetalae</taxon>
        <taxon>Caryophyllales</taxon>
        <taxon>Caryophyllaceae</taxon>
        <taxon>Caryophylleae</taxon>
        <taxon>Saponaria</taxon>
    </lineage>
</organism>
<dbReference type="PANTHER" id="PTHR31170:SF25">
    <property type="entry name" value="BNAA09G04570D PROTEIN"/>
    <property type="match status" value="1"/>
</dbReference>
<protein>
    <submittedName>
        <fullName evidence="2">Uncharacterized protein</fullName>
    </submittedName>
</protein>
<dbReference type="PANTHER" id="PTHR31170">
    <property type="entry name" value="BNAC04G53230D PROTEIN"/>
    <property type="match status" value="1"/>
</dbReference>
<gene>
    <name evidence="2" type="ORF">RND81_10G044700</name>
</gene>
<dbReference type="Pfam" id="PF03140">
    <property type="entry name" value="DUF247"/>
    <property type="match status" value="1"/>
</dbReference>
<dbReference type="AlphaFoldDB" id="A0AAW1HY40"/>
<keyword evidence="1" id="KW-1133">Transmembrane helix</keyword>
<comment type="caution">
    <text evidence="2">The sequence shown here is derived from an EMBL/GenBank/DDBJ whole genome shotgun (WGS) entry which is preliminary data.</text>
</comment>
<sequence>MMNMAEDKFATFTLEKIQLMPDSSSHLCIYKAPNFLRQVNEECYRPYFVSIGPLYYGLALLEPMQYHKLRCLKFILELDCNPYRSNLEHYMRIIREMEGRVRDCYAEMITLPSNVFNKMILVDSMFIIFLFMTTPRMILPASSREILDNMQKKNIITWEVKLRSDLFQLENQVPLFVLELLFDEVFGAAYPHTSFRELALDYMTDRMPFLQGYQISEIIEERIKNASDIAHLVDLLMMSCYPTTRRCEKICWDFGYTYTNDRFPSVSNLRAAGVKFKASKKTNLMDITFSKGVLQIPPITLWDTSESLYRNMILFEQSHIPLLGSSYIADYMVFLDNLIKTPEDVQILVERKIIDNGMGSDDAVVSLFSGITIYVAMRKTFYYFDVRKALNEHANTKWNNWKATLKKEYFGHPWATISVIYALILFILTLIQTIGTFTTK</sequence>
<evidence type="ECO:0000256" key="1">
    <source>
        <dbReference type="SAM" id="Phobius"/>
    </source>
</evidence>
<dbReference type="InterPro" id="IPR004158">
    <property type="entry name" value="DUF247_pln"/>
</dbReference>
<feature type="transmembrane region" description="Helical" evidence="1">
    <location>
        <begin position="414"/>
        <end position="434"/>
    </location>
</feature>
<accession>A0AAW1HY40</accession>
<dbReference type="Proteomes" id="UP001443914">
    <property type="component" value="Unassembled WGS sequence"/>
</dbReference>
<proteinExistence type="predicted"/>
<evidence type="ECO:0000313" key="3">
    <source>
        <dbReference type="Proteomes" id="UP001443914"/>
    </source>
</evidence>
<evidence type="ECO:0000313" key="2">
    <source>
        <dbReference type="EMBL" id="KAK9682021.1"/>
    </source>
</evidence>
<dbReference type="EMBL" id="JBDFQZ010000010">
    <property type="protein sequence ID" value="KAK9682021.1"/>
    <property type="molecule type" value="Genomic_DNA"/>
</dbReference>
<keyword evidence="3" id="KW-1185">Reference proteome</keyword>